<proteinExistence type="predicted"/>
<keyword evidence="2" id="KW-1185">Reference proteome</keyword>
<organism evidence="1 2">
    <name type="scientific">Streptococcus downei MFe28</name>
    <dbReference type="NCBI Taxonomy" id="764290"/>
    <lineage>
        <taxon>Bacteria</taxon>
        <taxon>Bacillati</taxon>
        <taxon>Bacillota</taxon>
        <taxon>Bacilli</taxon>
        <taxon>Lactobacillales</taxon>
        <taxon>Streptococcaceae</taxon>
        <taxon>Streptococcus</taxon>
    </lineage>
</organism>
<dbReference type="InterPro" id="IPR014924">
    <property type="entry name" value="DUF1803"/>
</dbReference>
<gene>
    <name evidence="1" type="ORF">NCTC11391_02145</name>
</gene>
<dbReference type="AlphaFoldDB" id="A0A380JI86"/>
<protein>
    <submittedName>
        <fullName evidence="1">Domain of uncharacterized function (DUF1803)</fullName>
    </submittedName>
</protein>
<accession>A0A380JI86</accession>
<reference evidence="1 2" key="1">
    <citation type="submission" date="2018-06" db="EMBL/GenBank/DDBJ databases">
        <authorList>
            <consortium name="Pathogen Informatics"/>
            <person name="Doyle S."/>
        </authorList>
    </citation>
    <scope>NUCLEOTIDE SEQUENCE [LARGE SCALE GENOMIC DNA]</scope>
    <source>
        <strain evidence="2">NCTC 11391</strain>
    </source>
</reference>
<sequence>MLLVINPDKLTRRPFFQELINYLAEKDDISLRQIKRDFSKIDHLDRQLEDFIQAGYIQRRDRRYYLNLPPFTDVKAVALDEQLILERSSPLYQALQALRFETKLTNKTNQAVLIEETDFERNRPTLSNYFHKMSSGAPLSQEQEEVYEILGDVNPDYALKYMTSFLLKFAKKDLVKQRRSDIFVEVLALLGYIREEDPGVYSLQMVFDEEGLTFKAVGQ</sequence>
<dbReference type="Pfam" id="PF08820">
    <property type="entry name" value="DUF1803"/>
    <property type="match status" value="1"/>
</dbReference>
<dbReference type="Proteomes" id="UP000254082">
    <property type="component" value="Unassembled WGS sequence"/>
</dbReference>
<evidence type="ECO:0000313" key="1">
    <source>
        <dbReference type="EMBL" id="SUN37418.1"/>
    </source>
</evidence>
<name>A0A380JI86_STRDO</name>
<evidence type="ECO:0000313" key="2">
    <source>
        <dbReference type="Proteomes" id="UP000254082"/>
    </source>
</evidence>
<dbReference type="RefSeq" id="WP_003000629.1">
    <property type="nucleotide sequence ID" value="NZ_UHFA01000002.1"/>
</dbReference>
<dbReference type="OrthoDB" id="2234771at2"/>
<dbReference type="EMBL" id="UHFA01000002">
    <property type="protein sequence ID" value="SUN37418.1"/>
    <property type="molecule type" value="Genomic_DNA"/>
</dbReference>